<accession>A0A821QZX5</accession>
<keyword evidence="2" id="KW-1185">Reference proteome</keyword>
<comment type="caution">
    <text evidence="1">The sequence shown here is derived from an EMBL/GenBank/DDBJ whole genome shotgun (WGS) entry which is preliminary data.</text>
</comment>
<dbReference type="AlphaFoldDB" id="A0A821QZX5"/>
<evidence type="ECO:0000313" key="2">
    <source>
        <dbReference type="Proteomes" id="UP000663873"/>
    </source>
</evidence>
<protein>
    <submittedName>
        <fullName evidence="1">Uncharacterized protein</fullName>
    </submittedName>
</protein>
<gene>
    <name evidence="1" type="ORF">UJA718_LOCUS42559</name>
</gene>
<organism evidence="1 2">
    <name type="scientific">Rotaria socialis</name>
    <dbReference type="NCBI Taxonomy" id="392032"/>
    <lineage>
        <taxon>Eukaryota</taxon>
        <taxon>Metazoa</taxon>
        <taxon>Spiralia</taxon>
        <taxon>Gnathifera</taxon>
        <taxon>Rotifera</taxon>
        <taxon>Eurotatoria</taxon>
        <taxon>Bdelloidea</taxon>
        <taxon>Philodinida</taxon>
        <taxon>Philodinidae</taxon>
        <taxon>Rotaria</taxon>
    </lineage>
</organism>
<proteinExistence type="predicted"/>
<reference evidence="1" key="1">
    <citation type="submission" date="2021-02" db="EMBL/GenBank/DDBJ databases">
        <authorList>
            <person name="Nowell W R."/>
        </authorList>
    </citation>
    <scope>NUCLEOTIDE SEQUENCE</scope>
</reference>
<name>A0A821QZX5_9BILA</name>
<evidence type="ECO:0000313" key="1">
    <source>
        <dbReference type="EMBL" id="CAF4829777.1"/>
    </source>
</evidence>
<sequence>MSTFALFAKNLLQHYERKELNQDQIPSLSIKPETLVVQQAVINSKDNIIDSLRNQMMIMNLEKLPKFNGKLKQNPSNWLQDIEEQMNLFKLTNEEKLS</sequence>
<feature type="non-terminal residue" evidence="1">
    <location>
        <position position="98"/>
    </location>
</feature>
<dbReference type="Proteomes" id="UP000663873">
    <property type="component" value="Unassembled WGS sequence"/>
</dbReference>
<dbReference type="EMBL" id="CAJOBP010055146">
    <property type="protein sequence ID" value="CAF4829777.1"/>
    <property type="molecule type" value="Genomic_DNA"/>
</dbReference>